<dbReference type="AlphaFoldDB" id="C8S1G1"/>
<accession>C8S1G1</accession>
<organism evidence="1 2">
    <name type="scientific">Rhodobacter ferrooxidans</name>
    <dbReference type="NCBI Taxonomy" id="371731"/>
    <lineage>
        <taxon>Bacteria</taxon>
        <taxon>Pseudomonadati</taxon>
        <taxon>Pseudomonadota</taxon>
        <taxon>Alphaproteobacteria</taxon>
        <taxon>Rhodobacterales</taxon>
        <taxon>Rhodobacter group</taxon>
        <taxon>Rhodobacter</taxon>
    </lineage>
</organism>
<reference evidence="1 2" key="1">
    <citation type="submission" date="2009-08" db="EMBL/GenBank/DDBJ databases">
        <title>The draft genome of Rhodobacter sp. SW2.</title>
        <authorList>
            <consortium name="US DOE Joint Genome Institute (JGI-PGF)"/>
            <person name="Lucas S."/>
            <person name="Copeland A."/>
            <person name="Lapidus A."/>
            <person name="Glavina del Rio T."/>
            <person name="Tice H."/>
            <person name="Bruce D."/>
            <person name="Goodwin L."/>
            <person name="Pitluck S."/>
            <person name="Larimer F."/>
            <person name="Land M.L."/>
            <person name="Hauser L."/>
            <person name="Emerson D."/>
        </authorList>
    </citation>
    <scope>NUCLEOTIDE SEQUENCE [LARGE SCALE GENOMIC DNA]</scope>
    <source>
        <strain evidence="1 2">SW2</strain>
    </source>
</reference>
<evidence type="ECO:0000313" key="2">
    <source>
        <dbReference type="Proteomes" id="UP000010121"/>
    </source>
</evidence>
<comment type="caution">
    <text evidence="1">The sequence shown here is derived from an EMBL/GenBank/DDBJ whole genome shotgun (WGS) entry which is preliminary data.</text>
</comment>
<evidence type="ECO:0000313" key="1">
    <source>
        <dbReference type="EMBL" id="EEW25134.1"/>
    </source>
</evidence>
<dbReference type="RefSeq" id="WP_008030345.1">
    <property type="nucleotide sequence ID" value="NZ_ACYY01000011.1"/>
</dbReference>
<keyword evidence="2" id="KW-1185">Reference proteome</keyword>
<dbReference type="EMBL" id="ACYY01000011">
    <property type="protein sequence ID" value="EEW25134.1"/>
    <property type="molecule type" value="Genomic_DNA"/>
</dbReference>
<dbReference type="Proteomes" id="UP000010121">
    <property type="component" value="Unassembled WGS sequence"/>
</dbReference>
<protein>
    <submittedName>
        <fullName evidence="1">Uncharacterized protein</fullName>
    </submittedName>
</protein>
<dbReference type="PROSITE" id="PS51257">
    <property type="entry name" value="PROKAR_LIPOPROTEIN"/>
    <property type="match status" value="1"/>
</dbReference>
<dbReference type="STRING" id="371731.Rsw2DRAFT_1889"/>
<sequence length="68" mass="6410">MQIVKWVAAAAVLSSLAGCLQGDAERGLAGAATGAVVADATGGHALTGALIGGAAGVFCDDLNVPGCK</sequence>
<proteinExistence type="predicted"/>
<name>C8S1G1_9RHOB</name>
<gene>
    <name evidence="1" type="ORF">Rsw2DRAFT_1889</name>
</gene>